<reference evidence="7 8" key="1">
    <citation type="submission" date="2011-11" db="EMBL/GenBank/DDBJ databases">
        <title>The Noncontiguous Finished genome of Jonquetella anthropi DSM 22815.</title>
        <authorList>
            <consortium name="US DOE Joint Genome Institute (JGI-PGF)"/>
            <person name="Lucas S."/>
            <person name="Copeland A."/>
            <person name="Lapidus A."/>
            <person name="Glavina del Rio T."/>
            <person name="Dalin E."/>
            <person name="Tice H."/>
            <person name="Bruce D."/>
            <person name="Goodwin L."/>
            <person name="Pitluck S."/>
            <person name="Peters L."/>
            <person name="Mikhailova N."/>
            <person name="Held B."/>
            <person name="Kyrpides N."/>
            <person name="Mavromatis K."/>
            <person name="Ivanova N."/>
            <person name="Markowitz V."/>
            <person name="Cheng J.-F."/>
            <person name="Hugenholtz P."/>
            <person name="Woyke T."/>
            <person name="Wu D."/>
            <person name="Gronow S."/>
            <person name="Wellnitz S."/>
            <person name="Brambilla E."/>
            <person name="Klenk H.-P."/>
            <person name="Eisen J.A."/>
        </authorList>
    </citation>
    <scope>NUCLEOTIDE SEQUENCE [LARGE SCALE GENOMIC DNA]</scope>
    <source>
        <strain evidence="7 8">DSM 22815</strain>
    </source>
</reference>
<keyword evidence="8" id="KW-1185">Reference proteome</keyword>
<dbReference type="Pfam" id="PF03739">
    <property type="entry name" value="LptF_LptG"/>
    <property type="match status" value="1"/>
</dbReference>
<keyword evidence="3 6" id="KW-0812">Transmembrane</keyword>
<evidence type="ECO:0000256" key="4">
    <source>
        <dbReference type="ARBA" id="ARBA00022989"/>
    </source>
</evidence>
<evidence type="ECO:0000256" key="1">
    <source>
        <dbReference type="ARBA" id="ARBA00004651"/>
    </source>
</evidence>
<comment type="subcellular location">
    <subcellularLocation>
        <location evidence="1">Cell membrane</location>
        <topology evidence="1">Multi-pass membrane protein</topology>
    </subcellularLocation>
</comment>
<proteinExistence type="predicted"/>
<dbReference type="RefSeq" id="WP_008522894.1">
    <property type="nucleotide sequence ID" value="NZ_CM001376.1"/>
</dbReference>
<dbReference type="STRING" id="885272.JonanDRAFT_0831"/>
<evidence type="ECO:0000256" key="3">
    <source>
        <dbReference type="ARBA" id="ARBA00022692"/>
    </source>
</evidence>
<dbReference type="InterPro" id="IPR005495">
    <property type="entry name" value="LptG/LptF_permease"/>
</dbReference>
<dbReference type="HOGENOM" id="CLU_028799_3_2_0"/>
<keyword evidence="4 6" id="KW-1133">Transmembrane helix</keyword>
<feature type="transmembrane region" description="Helical" evidence="6">
    <location>
        <begin position="335"/>
        <end position="357"/>
    </location>
</feature>
<protein>
    <submittedName>
        <fullName evidence="7">Putative permease</fullName>
    </submittedName>
</protein>
<dbReference type="PANTHER" id="PTHR33529">
    <property type="entry name" value="SLR0882 PROTEIN-RELATED"/>
    <property type="match status" value="1"/>
</dbReference>
<gene>
    <name evidence="7" type="ORF">JonanDRAFT_0831</name>
</gene>
<evidence type="ECO:0000313" key="8">
    <source>
        <dbReference type="Proteomes" id="UP000003806"/>
    </source>
</evidence>
<feature type="transmembrane region" description="Helical" evidence="6">
    <location>
        <begin position="57"/>
        <end position="83"/>
    </location>
</feature>
<dbReference type="GO" id="GO:0015920">
    <property type="term" value="P:lipopolysaccharide transport"/>
    <property type="evidence" value="ECO:0007669"/>
    <property type="project" value="TreeGrafter"/>
</dbReference>
<accession>H0UKK0</accession>
<name>H0UKK0_9BACT</name>
<feature type="transmembrane region" description="Helical" evidence="6">
    <location>
        <begin position="304"/>
        <end position="323"/>
    </location>
</feature>
<dbReference type="InterPro" id="IPR030923">
    <property type="entry name" value="LptG"/>
</dbReference>
<dbReference type="EMBL" id="CM001376">
    <property type="protein sequence ID" value="EHM13209.1"/>
    <property type="molecule type" value="Genomic_DNA"/>
</dbReference>
<evidence type="ECO:0000313" key="7">
    <source>
        <dbReference type="EMBL" id="EHM13209.1"/>
    </source>
</evidence>
<evidence type="ECO:0000256" key="5">
    <source>
        <dbReference type="ARBA" id="ARBA00023136"/>
    </source>
</evidence>
<dbReference type="PANTHER" id="PTHR33529:SF6">
    <property type="entry name" value="YJGP_YJGQ FAMILY PERMEASE"/>
    <property type="match status" value="1"/>
</dbReference>
<dbReference type="NCBIfam" id="TIGR04408">
    <property type="entry name" value="LptG_lptG"/>
    <property type="match status" value="1"/>
</dbReference>
<sequence>MKCCRTLDRYISKELAGPFLFGVMAFSLIMVAGGLLFKLADLIIERGVSLAVAGRLFVYELPGVVVLTLPMSCLLGALLGFGAMSTNSEVVALKASGISFWRMNWPVIFWAVIISILSLILNETLVPLGQRAAENVMTFEVAKQKPVLIKQEVFLQAPGGRVVYVGKLDPSSGSMSNVIVQELASGKLTRITVAPNGQWVSGIWYLTDGDVYEMKEPDGVAHLFHFAKQELPISLTPRQIANTSVKPDDLSVSDLYRYIAAMKMQGKDISALWVKFHFKLAVPWACVILSLIGTSLGVSHQRHGNRSVGFGQSILIVFLYYVLMSVGKSLGQANALPPVVAGWLPNIIFLVAAVFLIRRADR</sequence>
<feature type="transmembrane region" description="Helical" evidence="6">
    <location>
        <begin position="103"/>
        <end position="121"/>
    </location>
</feature>
<dbReference type="GO" id="GO:0043190">
    <property type="term" value="C:ATP-binding cassette (ABC) transporter complex"/>
    <property type="evidence" value="ECO:0007669"/>
    <property type="project" value="InterPro"/>
</dbReference>
<dbReference type="Proteomes" id="UP000003806">
    <property type="component" value="Chromosome"/>
</dbReference>
<dbReference type="GO" id="GO:0055085">
    <property type="term" value="P:transmembrane transport"/>
    <property type="evidence" value="ECO:0007669"/>
    <property type="project" value="InterPro"/>
</dbReference>
<organism evidence="7 8">
    <name type="scientific">Jonquetella anthropi DSM 22815</name>
    <dbReference type="NCBI Taxonomy" id="885272"/>
    <lineage>
        <taxon>Bacteria</taxon>
        <taxon>Thermotogati</taxon>
        <taxon>Synergistota</taxon>
        <taxon>Synergistia</taxon>
        <taxon>Synergistales</taxon>
        <taxon>Dethiosulfovibrionaceae</taxon>
        <taxon>Jonquetella</taxon>
    </lineage>
</organism>
<keyword evidence="5 6" id="KW-0472">Membrane</keyword>
<feature type="transmembrane region" description="Helical" evidence="6">
    <location>
        <begin position="15"/>
        <end position="37"/>
    </location>
</feature>
<dbReference type="AlphaFoldDB" id="H0UKK0"/>
<keyword evidence="2" id="KW-1003">Cell membrane</keyword>
<dbReference type="eggNOG" id="COG0795">
    <property type="taxonomic scope" value="Bacteria"/>
</dbReference>
<evidence type="ECO:0000256" key="2">
    <source>
        <dbReference type="ARBA" id="ARBA00022475"/>
    </source>
</evidence>
<evidence type="ECO:0000256" key="6">
    <source>
        <dbReference type="SAM" id="Phobius"/>
    </source>
</evidence>